<feature type="transmembrane region" description="Helical" evidence="2">
    <location>
        <begin position="301"/>
        <end position="328"/>
    </location>
</feature>
<keyword evidence="2" id="KW-1133">Transmembrane helix</keyword>
<dbReference type="Proteomes" id="UP000305067">
    <property type="component" value="Unassembled WGS sequence"/>
</dbReference>
<dbReference type="GO" id="GO:0016491">
    <property type="term" value="F:oxidoreductase activity"/>
    <property type="evidence" value="ECO:0007669"/>
    <property type="project" value="InterPro"/>
</dbReference>
<sequence>MSTPNTVLANMNFTVPPSDGSPLYIDLGLAAKGTVPHKNAVEETKQVEIENVRGEEGEYTLDQHGFQFFKSATSVESFTDSERVKREYYPEVQKVLRDVTGAGRIVIFDHTIRQRAASGVDGNLTKQQPASLAHIDQTPAASIARVHQNIPAAEVPVLLKKRFQLINLWRPITNIALDWPLAVCDYQSVDLERDVMPLKLIRPGQEDGETFAVRFNGGQRWKYLRGMERDEGVLLKCYDSAEGVATYTPHTAFSDPSTPKDAPYRARLRLGRYCSTIERACSVLLDWCVYNAERRSSCGSALFYTLLTCLLAVFVRLHMIFGVALYVASWRFQHHSYMLR</sequence>
<evidence type="ECO:0000256" key="2">
    <source>
        <dbReference type="SAM" id="Phobius"/>
    </source>
</evidence>
<dbReference type="OrthoDB" id="412788at2759"/>
<dbReference type="PANTHER" id="PTHR34598">
    <property type="entry name" value="BLL6449 PROTEIN"/>
    <property type="match status" value="1"/>
</dbReference>
<organism evidence="3 4">
    <name type="scientific">Pterulicium gracile</name>
    <dbReference type="NCBI Taxonomy" id="1884261"/>
    <lineage>
        <taxon>Eukaryota</taxon>
        <taxon>Fungi</taxon>
        <taxon>Dikarya</taxon>
        <taxon>Basidiomycota</taxon>
        <taxon>Agaricomycotina</taxon>
        <taxon>Agaricomycetes</taxon>
        <taxon>Agaricomycetidae</taxon>
        <taxon>Agaricales</taxon>
        <taxon>Pleurotineae</taxon>
        <taxon>Pterulaceae</taxon>
        <taxon>Pterulicium</taxon>
    </lineage>
</organism>
<dbReference type="AlphaFoldDB" id="A0A5C3QSL4"/>
<dbReference type="InterPro" id="IPR044053">
    <property type="entry name" value="AsaB-like"/>
</dbReference>
<comment type="similarity">
    <text evidence="1">Belongs to the asaB hydroxylase/desaturase family.</text>
</comment>
<reference evidence="3 4" key="1">
    <citation type="journal article" date="2019" name="Nat. Ecol. Evol.">
        <title>Megaphylogeny resolves global patterns of mushroom evolution.</title>
        <authorList>
            <person name="Varga T."/>
            <person name="Krizsan K."/>
            <person name="Foldi C."/>
            <person name="Dima B."/>
            <person name="Sanchez-Garcia M."/>
            <person name="Sanchez-Ramirez S."/>
            <person name="Szollosi G.J."/>
            <person name="Szarkandi J.G."/>
            <person name="Papp V."/>
            <person name="Albert L."/>
            <person name="Andreopoulos W."/>
            <person name="Angelini C."/>
            <person name="Antonin V."/>
            <person name="Barry K.W."/>
            <person name="Bougher N.L."/>
            <person name="Buchanan P."/>
            <person name="Buyck B."/>
            <person name="Bense V."/>
            <person name="Catcheside P."/>
            <person name="Chovatia M."/>
            <person name="Cooper J."/>
            <person name="Damon W."/>
            <person name="Desjardin D."/>
            <person name="Finy P."/>
            <person name="Geml J."/>
            <person name="Haridas S."/>
            <person name="Hughes K."/>
            <person name="Justo A."/>
            <person name="Karasinski D."/>
            <person name="Kautmanova I."/>
            <person name="Kiss B."/>
            <person name="Kocsube S."/>
            <person name="Kotiranta H."/>
            <person name="LaButti K.M."/>
            <person name="Lechner B.E."/>
            <person name="Liimatainen K."/>
            <person name="Lipzen A."/>
            <person name="Lukacs Z."/>
            <person name="Mihaltcheva S."/>
            <person name="Morgado L.N."/>
            <person name="Niskanen T."/>
            <person name="Noordeloos M.E."/>
            <person name="Ohm R.A."/>
            <person name="Ortiz-Santana B."/>
            <person name="Ovrebo C."/>
            <person name="Racz N."/>
            <person name="Riley R."/>
            <person name="Savchenko A."/>
            <person name="Shiryaev A."/>
            <person name="Soop K."/>
            <person name="Spirin V."/>
            <person name="Szebenyi C."/>
            <person name="Tomsovsky M."/>
            <person name="Tulloss R.E."/>
            <person name="Uehling J."/>
            <person name="Grigoriev I.V."/>
            <person name="Vagvolgyi C."/>
            <person name="Papp T."/>
            <person name="Martin F.M."/>
            <person name="Miettinen O."/>
            <person name="Hibbett D.S."/>
            <person name="Nagy L.G."/>
        </authorList>
    </citation>
    <scope>NUCLEOTIDE SEQUENCE [LARGE SCALE GENOMIC DNA]</scope>
    <source>
        <strain evidence="3 4">CBS 309.79</strain>
    </source>
</reference>
<name>A0A5C3QSL4_9AGAR</name>
<dbReference type="EMBL" id="ML178825">
    <property type="protein sequence ID" value="TFL01354.1"/>
    <property type="molecule type" value="Genomic_DNA"/>
</dbReference>
<evidence type="ECO:0000256" key="1">
    <source>
        <dbReference type="ARBA" id="ARBA00023604"/>
    </source>
</evidence>
<proteinExistence type="inferred from homology"/>
<protein>
    <submittedName>
        <fullName evidence="3">Uncharacterized protein</fullName>
    </submittedName>
</protein>
<dbReference type="NCBIfam" id="NF041278">
    <property type="entry name" value="CmcJ_NvfI_EfuI"/>
    <property type="match status" value="1"/>
</dbReference>
<dbReference type="STRING" id="1884261.A0A5C3QSL4"/>
<evidence type="ECO:0000313" key="3">
    <source>
        <dbReference type="EMBL" id="TFL01354.1"/>
    </source>
</evidence>
<evidence type="ECO:0000313" key="4">
    <source>
        <dbReference type="Proteomes" id="UP000305067"/>
    </source>
</evidence>
<accession>A0A5C3QSL4</accession>
<gene>
    <name evidence="3" type="ORF">BDV98DRAFT_548891</name>
</gene>
<keyword evidence="2" id="KW-0812">Transmembrane</keyword>
<keyword evidence="2" id="KW-0472">Membrane</keyword>
<dbReference type="PANTHER" id="PTHR34598:SF3">
    <property type="entry name" value="OXIDOREDUCTASE AN1597"/>
    <property type="match status" value="1"/>
</dbReference>
<keyword evidence="4" id="KW-1185">Reference proteome</keyword>